<reference evidence="2" key="1">
    <citation type="journal article" date="2015" name="Nature">
        <title>Complex archaea that bridge the gap between prokaryotes and eukaryotes.</title>
        <authorList>
            <person name="Spang A."/>
            <person name="Saw J.H."/>
            <person name="Jorgensen S.L."/>
            <person name="Zaremba-Niedzwiedzka K."/>
            <person name="Martijn J."/>
            <person name="Lind A.E."/>
            <person name="van Eijk R."/>
            <person name="Schleper C."/>
            <person name="Guy L."/>
            <person name="Ettema T.J."/>
        </authorList>
    </citation>
    <scope>NUCLEOTIDE SEQUENCE</scope>
</reference>
<evidence type="ECO:0000313" key="2">
    <source>
        <dbReference type="EMBL" id="KKN31732.1"/>
    </source>
</evidence>
<dbReference type="EMBL" id="LAZR01002306">
    <property type="protein sequence ID" value="KKN31732.1"/>
    <property type="molecule type" value="Genomic_DNA"/>
</dbReference>
<proteinExistence type="predicted"/>
<organism evidence="2">
    <name type="scientific">marine sediment metagenome</name>
    <dbReference type="NCBI Taxonomy" id="412755"/>
    <lineage>
        <taxon>unclassified sequences</taxon>
        <taxon>metagenomes</taxon>
        <taxon>ecological metagenomes</taxon>
    </lineage>
</organism>
<evidence type="ECO:0000256" key="1">
    <source>
        <dbReference type="SAM" id="Phobius"/>
    </source>
</evidence>
<accession>A0A0F9Q439</accession>
<comment type="caution">
    <text evidence="2">The sequence shown here is derived from an EMBL/GenBank/DDBJ whole genome shotgun (WGS) entry which is preliminary data.</text>
</comment>
<keyword evidence="1" id="KW-1133">Transmembrane helix</keyword>
<protein>
    <submittedName>
        <fullName evidence="2">Uncharacterized protein</fullName>
    </submittedName>
</protein>
<feature type="transmembrane region" description="Helical" evidence="1">
    <location>
        <begin position="21"/>
        <end position="44"/>
    </location>
</feature>
<sequence>MLNLMEQKGFFKDFAKYNRKILKKLLLITLIMLYLTFLITYNHFRNNMNYSIESSWLFGIISALISTVVIIFIFDVAWFTYKKRK</sequence>
<keyword evidence="1" id="KW-0472">Membrane</keyword>
<gene>
    <name evidence="2" type="ORF">LCGC14_0820940</name>
</gene>
<feature type="transmembrane region" description="Helical" evidence="1">
    <location>
        <begin position="56"/>
        <end position="81"/>
    </location>
</feature>
<dbReference type="AlphaFoldDB" id="A0A0F9Q439"/>
<name>A0A0F9Q439_9ZZZZ</name>
<keyword evidence="1" id="KW-0812">Transmembrane</keyword>